<accession>A0ABP5IX61</accession>
<proteinExistence type="predicted"/>
<dbReference type="EMBL" id="BAAANS010000031">
    <property type="protein sequence ID" value="GAA2106950.1"/>
    <property type="molecule type" value="Genomic_DNA"/>
</dbReference>
<protein>
    <recommendedName>
        <fullName evidence="3">CHAT domain-containing protein</fullName>
    </recommendedName>
</protein>
<keyword evidence="2" id="KW-1185">Reference proteome</keyword>
<organism evidence="1 2">
    <name type="scientific">Kitasatospora saccharophila</name>
    <dbReference type="NCBI Taxonomy" id="407973"/>
    <lineage>
        <taxon>Bacteria</taxon>
        <taxon>Bacillati</taxon>
        <taxon>Actinomycetota</taxon>
        <taxon>Actinomycetes</taxon>
        <taxon>Kitasatosporales</taxon>
        <taxon>Streptomycetaceae</taxon>
        <taxon>Kitasatospora</taxon>
    </lineage>
</organism>
<name>A0ABP5IX61_9ACTN</name>
<sequence length="700" mass="73133">MILEADLNRYRSVRIAGRTVAAVDTAAEYARLAAKAEDDHTPIPVLNTAWDQFLASLAMYDALHAAPAQPEESWRGVVFAADAEYAPVAQLLARCTGRELQEGSLEQAISAAATTPVTIVAGPRLVTPQMLAVLPPDAPIGLLTARTLASASALVARTILFGPLVAAAMGDLSFDALADENERPGRLAGLDATPRALNDALGSGVAVMAGRGHARDCLMHLNGGGICGRSSTGEPAPRAAVPVQIGTDWSANPAACQQSDRCWRDDVLPTNHLRAAEVRGAFVVLDSCRTAQIGEGSIATDVSLPLAFLEGSAVAVACAVGTRGGLPEASQLFTALVRSGLSLGDALAEVNGAIAADPSALGRLGLFGDAGLVPLAGASVERVTSAAQVVEVTAGPGAVLADSALLLPANATGPLAVPRRDGQSCWLLTQAAGRAGGKVVEGPGNSAELWSQRIRPWLDRLRSLTSMGLTSDQQRLDGIHRQAVAALRAHGQACTVQDAEQADADFAAAVAELTDMQVGIVERETDWIRRNFYSFTENWPEPWSTQSEAEPSRCPQCGITALLRHRIRPAAGAGAELCYHVCVRCGEIASGAEELSGLVVTDGPAQVRCGESFPFRVTVTAPPHSHVSVAVGASFQQEERFHCSMAESHSFELSPGEARSVEFTGSTSAGLTIADQLPIKIFIAVDGAVGCLTRWVWLRA</sequence>
<evidence type="ECO:0008006" key="3">
    <source>
        <dbReference type="Google" id="ProtNLM"/>
    </source>
</evidence>
<dbReference type="Proteomes" id="UP001500897">
    <property type="component" value="Unassembled WGS sequence"/>
</dbReference>
<reference evidence="2" key="1">
    <citation type="journal article" date="2019" name="Int. J. Syst. Evol. Microbiol.">
        <title>The Global Catalogue of Microorganisms (GCM) 10K type strain sequencing project: providing services to taxonomists for standard genome sequencing and annotation.</title>
        <authorList>
            <consortium name="The Broad Institute Genomics Platform"/>
            <consortium name="The Broad Institute Genome Sequencing Center for Infectious Disease"/>
            <person name="Wu L."/>
            <person name="Ma J."/>
        </authorList>
    </citation>
    <scope>NUCLEOTIDE SEQUENCE [LARGE SCALE GENOMIC DNA]</scope>
    <source>
        <strain evidence="2">JCM 14559</strain>
    </source>
</reference>
<evidence type="ECO:0000313" key="2">
    <source>
        <dbReference type="Proteomes" id="UP001500897"/>
    </source>
</evidence>
<comment type="caution">
    <text evidence="1">The sequence shown here is derived from an EMBL/GenBank/DDBJ whole genome shotgun (WGS) entry which is preliminary data.</text>
</comment>
<gene>
    <name evidence="1" type="ORF">GCM10009759_45640</name>
</gene>
<evidence type="ECO:0000313" key="1">
    <source>
        <dbReference type="EMBL" id="GAA2106950.1"/>
    </source>
</evidence>